<evidence type="ECO:0000256" key="1">
    <source>
        <dbReference type="ARBA" id="ARBA00004442"/>
    </source>
</evidence>
<feature type="region of interest" description="Disordered" evidence="6">
    <location>
        <begin position="729"/>
        <end position="748"/>
    </location>
</feature>
<dbReference type="InterPro" id="IPR028974">
    <property type="entry name" value="TSP_type-3_rpt"/>
</dbReference>
<keyword evidence="2" id="KW-0732">Signal</keyword>
<dbReference type="PRINTS" id="PR01021">
    <property type="entry name" value="OMPADOMAIN"/>
</dbReference>
<dbReference type="Pfam" id="PF18990">
    <property type="entry name" value="DUF5723"/>
    <property type="match status" value="1"/>
</dbReference>
<comment type="caution">
    <text evidence="8">The sequence shown here is derived from an EMBL/GenBank/DDBJ whole genome shotgun (WGS) entry which is preliminary data.</text>
</comment>
<proteinExistence type="predicted"/>
<dbReference type="Pfam" id="PF00691">
    <property type="entry name" value="OmpA"/>
    <property type="match status" value="1"/>
</dbReference>
<feature type="compositionally biased region" description="Basic and acidic residues" evidence="6">
    <location>
        <begin position="736"/>
        <end position="748"/>
    </location>
</feature>
<dbReference type="CDD" id="cd07185">
    <property type="entry name" value="OmpA_C-like"/>
    <property type="match status" value="1"/>
</dbReference>
<dbReference type="InterPro" id="IPR050330">
    <property type="entry name" value="Bact_OuterMem_StrucFunc"/>
</dbReference>
<organism evidence="8 9">
    <name type="scientific">Nemorincola caseinilytica</name>
    <dbReference type="NCBI Taxonomy" id="2054315"/>
    <lineage>
        <taxon>Bacteria</taxon>
        <taxon>Pseudomonadati</taxon>
        <taxon>Bacteroidota</taxon>
        <taxon>Chitinophagia</taxon>
        <taxon>Chitinophagales</taxon>
        <taxon>Chitinophagaceae</taxon>
        <taxon>Nemorincola</taxon>
    </lineage>
</organism>
<dbReference type="PANTHER" id="PTHR30329">
    <property type="entry name" value="STATOR ELEMENT OF FLAGELLAR MOTOR COMPLEX"/>
    <property type="match status" value="1"/>
</dbReference>
<evidence type="ECO:0000313" key="9">
    <source>
        <dbReference type="Proteomes" id="UP001500067"/>
    </source>
</evidence>
<dbReference type="SUPFAM" id="SSF103088">
    <property type="entry name" value="OmpA-like"/>
    <property type="match status" value="1"/>
</dbReference>
<evidence type="ECO:0000256" key="6">
    <source>
        <dbReference type="SAM" id="MobiDB-lite"/>
    </source>
</evidence>
<accession>A0ABP8NKN4</accession>
<keyword evidence="4" id="KW-0998">Cell outer membrane</keyword>
<evidence type="ECO:0000256" key="2">
    <source>
        <dbReference type="ARBA" id="ARBA00022729"/>
    </source>
</evidence>
<dbReference type="InterPro" id="IPR036737">
    <property type="entry name" value="OmpA-like_sf"/>
</dbReference>
<protein>
    <submittedName>
        <fullName evidence="8">DUF5723 family protein</fullName>
    </submittedName>
</protein>
<dbReference type="Gene3D" id="3.30.1330.60">
    <property type="entry name" value="OmpA-like domain"/>
    <property type="match status" value="1"/>
</dbReference>
<dbReference type="InterPro" id="IPR006665">
    <property type="entry name" value="OmpA-like"/>
</dbReference>
<dbReference type="Pfam" id="PF02412">
    <property type="entry name" value="TSP_3"/>
    <property type="match status" value="3"/>
</dbReference>
<feature type="domain" description="OmpA-like" evidence="7">
    <location>
        <begin position="629"/>
        <end position="746"/>
    </location>
</feature>
<evidence type="ECO:0000256" key="3">
    <source>
        <dbReference type="ARBA" id="ARBA00023136"/>
    </source>
</evidence>
<dbReference type="InterPro" id="IPR043781">
    <property type="entry name" value="DUF5723"/>
</dbReference>
<keyword evidence="3 5" id="KW-0472">Membrane</keyword>
<evidence type="ECO:0000256" key="4">
    <source>
        <dbReference type="ARBA" id="ARBA00023237"/>
    </source>
</evidence>
<reference evidence="9" key="1">
    <citation type="journal article" date="2019" name="Int. J. Syst. Evol. Microbiol.">
        <title>The Global Catalogue of Microorganisms (GCM) 10K type strain sequencing project: providing services to taxonomists for standard genome sequencing and annotation.</title>
        <authorList>
            <consortium name="The Broad Institute Genomics Platform"/>
            <consortium name="The Broad Institute Genome Sequencing Center for Infectious Disease"/>
            <person name="Wu L."/>
            <person name="Ma J."/>
        </authorList>
    </citation>
    <scope>NUCLEOTIDE SEQUENCE [LARGE SCALE GENOMIC DNA]</scope>
    <source>
        <strain evidence="9">JCM 32105</strain>
    </source>
</reference>
<keyword evidence="9" id="KW-1185">Reference proteome</keyword>
<gene>
    <name evidence="8" type="ORF">GCM10023093_27430</name>
</gene>
<name>A0ABP8NKN4_9BACT</name>
<dbReference type="PANTHER" id="PTHR30329:SF21">
    <property type="entry name" value="LIPOPROTEIN YIAD-RELATED"/>
    <property type="match status" value="1"/>
</dbReference>
<evidence type="ECO:0000256" key="5">
    <source>
        <dbReference type="PROSITE-ProRule" id="PRU00473"/>
    </source>
</evidence>
<dbReference type="SUPFAM" id="SSF103647">
    <property type="entry name" value="TSP type-3 repeat"/>
    <property type="match status" value="1"/>
</dbReference>
<dbReference type="EMBL" id="BAABFA010000019">
    <property type="protein sequence ID" value="GAA4468902.1"/>
    <property type="molecule type" value="Genomic_DNA"/>
</dbReference>
<dbReference type="InterPro" id="IPR003367">
    <property type="entry name" value="Thrombospondin_3-like_rpt"/>
</dbReference>
<dbReference type="Proteomes" id="UP001500067">
    <property type="component" value="Unassembled WGS sequence"/>
</dbReference>
<comment type="subcellular location">
    <subcellularLocation>
        <location evidence="1">Cell outer membrane</location>
    </subcellularLocation>
</comment>
<evidence type="ECO:0000313" key="8">
    <source>
        <dbReference type="EMBL" id="GAA4468902.1"/>
    </source>
</evidence>
<dbReference type="Gene3D" id="4.10.1080.10">
    <property type="entry name" value="TSP type-3 repeat"/>
    <property type="match status" value="1"/>
</dbReference>
<sequence>MMGVATGNWSGTTGLYLNPASIADSRNKLVIDLFAINGFAENDLGTLSKDNLLQKINNRSVLSVNDVFKFDNKTSVNLMAPYAEVRGPGFMWNIDHKNSIALTTRLRGANQYTDVNQKVYRSILDPQFAVNGGGNYTVNSKDFQWNAATWSEIGLSYGRVLVDHGKNFLSVGVTARYLGGIGYLSMQGDNIDASYYTSSDSLQLNNTKVSYSSNILNSTATVNEGTSNSELFSRYFGKKGGSGIGGDVGFYYEFRPNHEKYQYDMDGKTKITDHSVPRYKLRLSAAITDIGGITFKTADNRQAALSGNGYLRGSELANSVNNYRDFKAYAQSRGFTVDSSVKSTVYHMPTAMLLALDYKISGDFYVNVTSLTNLADRKQIGNYYYSQITVTPRYDTRVFSVGLPVTYNMQSQSIKAGIGARVAGFFAGSDDMLGLLGNNQYGVNFYMGAFVPINYRKPKDSDGDRVSNKIDSCPGIVGEWAYKGCPNPDTDKDGIFDSVDKCPTVAGMPTAMGCPDKDLDSVADASDRCPDLAGPVAMGGCPDRDKDGIADIDDICPDQAGTAAFKGCPDTDGDGIPDNTDKCPLKAGPIAFNGCPDTDGDGVPDNTDRCPTKPGTISNYGCPEVSVQVKKRLAFAATALEFETGKAIIKKKSYVLLDEIVGILNEYKDYYMLIDGHTDDVGSEENNLTLSRDRAASVKNYFVSKGIASDRLDTEGHGESVPVATNKTAAGKAKNRRVEMSLKLRDNK</sequence>
<dbReference type="PROSITE" id="PS51123">
    <property type="entry name" value="OMPA_2"/>
    <property type="match status" value="1"/>
</dbReference>
<dbReference type="InterPro" id="IPR006664">
    <property type="entry name" value="OMP_bac"/>
</dbReference>
<evidence type="ECO:0000259" key="7">
    <source>
        <dbReference type="PROSITE" id="PS51123"/>
    </source>
</evidence>